<dbReference type="InterPro" id="IPR013783">
    <property type="entry name" value="Ig-like_fold"/>
</dbReference>
<proteinExistence type="predicted"/>
<dbReference type="Pfam" id="PF16555">
    <property type="entry name" value="GramPos_pilinD1"/>
    <property type="match status" value="1"/>
</dbReference>
<dbReference type="Proteomes" id="UP000650224">
    <property type="component" value="Unassembled WGS sequence"/>
</dbReference>
<evidence type="ECO:0000313" key="8">
    <source>
        <dbReference type="EMBL" id="MBD8029995.1"/>
    </source>
</evidence>
<comment type="caution">
    <text evidence="8">The sequence shown here is derived from an EMBL/GenBank/DDBJ whole genome shotgun (WGS) entry which is preliminary data.</text>
</comment>
<dbReference type="InterPro" id="IPR019931">
    <property type="entry name" value="LPXTG_anchor"/>
</dbReference>
<dbReference type="NCBIfam" id="NF033902">
    <property type="entry name" value="iso_D2_wall_anc"/>
    <property type="match status" value="1"/>
</dbReference>
<dbReference type="NCBIfam" id="TIGR04226">
    <property type="entry name" value="RrgB_K2N_iso_D2"/>
    <property type="match status" value="1"/>
</dbReference>
<name>A0A8I0HJ12_9CORY</name>
<dbReference type="AlphaFoldDB" id="A0A8I0HJ12"/>
<reference evidence="8 9" key="1">
    <citation type="submission" date="2020-08" db="EMBL/GenBank/DDBJ databases">
        <title>A Genomic Blueprint of the Chicken Gut Microbiome.</title>
        <authorList>
            <person name="Gilroy R."/>
            <person name="Ravi A."/>
            <person name="Getino M."/>
            <person name="Pursley I."/>
            <person name="Horton D.L."/>
            <person name="Alikhan N.-F."/>
            <person name="Baker D."/>
            <person name="Gharbi K."/>
            <person name="Hall N."/>
            <person name="Watson M."/>
            <person name="Adriaenssens E.M."/>
            <person name="Foster-Nyarko E."/>
            <person name="Jarju S."/>
            <person name="Secka A."/>
            <person name="Antonio M."/>
            <person name="Oren A."/>
            <person name="Chaudhuri R."/>
            <person name="La Ragione R.M."/>
            <person name="Hildebrand F."/>
            <person name="Pallen M.J."/>
        </authorList>
    </citation>
    <scope>NUCLEOTIDE SEQUENCE [LARGE SCALE GENOMIC DNA]</scope>
    <source>
        <strain evidence="8 9">Sa1YVA5</strain>
    </source>
</reference>
<feature type="domain" description="Gram-positive cocci surface proteins LPxTG" evidence="6">
    <location>
        <begin position="483"/>
        <end position="518"/>
    </location>
</feature>
<dbReference type="Pfam" id="PF00746">
    <property type="entry name" value="Gram_pos_anchor"/>
    <property type="match status" value="1"/>
</dbReference>
<keyword evidence="4" id="KW-0572">Peptidoglycan-anchor</keyword>
<dbReference type="Gene3D" id="2.60.40.740">
    <property type="match status" value="1"/>
</dbReference>
<evidence type="ECO:0000256" key="5">
    <source>
        <dbReference type="SAM" id="Phobius"/>
    </source>
</evidence>
<organism evidence="8 9">
    <name type="scientific">Corynebacterium gallinarum</name>
    <dbReference type="NCBI Taxonomy" id="2762214"/>
    <lineage>
        <taxon>Bacteria</taxon>
        <taxon>Bacillati</taxon>
        <taxon>Actinomycetota</taxon>
        <taxon>Actinomycetes</taxon>
        <taxon>Mycobacteriales</taxon>
        <taxon>Corynebacteriaceae</taxon>
        <taxon>Corynebacterium</taxon>
    </lineage>
</organism>
<evidence type="ECO:0000256" key="2">
    <source>
        <dbReference type="ARBA" id="ARBA00022525"/>
    </source>
</evidence>
<evidence type="ECO:0000256" key="3">
    <source>
        <dbReference type="ARBA" id="ARBA00022729"/>
    </source>
</evidence>
<feature type="domain" description="Gram-positive pilin subunit D1 N-terminal" evidence="7">
    <location>
        <begin position="44"/>
        <end position="188"/>
    </location>
</feature>
<evidence type="ECO:0000259" key="7">
    <source>
        <dbReference type="Pfam" id="PF16555"/>
    </source>
</evidence>
<dbReference type="InterPro" id="IPR048052">
    <property type="entry name" value="FM1-like"/>
</dbReference>
<dbReference type="GO" id="GO:0005975">
    <property type="term" value="P:carbohydrate metabolic process"/>
    <property type="evidence" value="ECO:0007669"/>
    <property type="project" value="UniProtKB-ARBA"/>
</dbReference>
<dbReference type="EMBL" id="JACSPR010000004">
    <property type="protein sequence ID" value="MBD8029995.1"/>
    <property type="molecule type" value="Genomic_DNA"/>
</dbReference>
<evidence type="ECO:0000256" key="4">
    <source>
        <dbReference type="ARBA" id="ARBA00023088"/>
    </source>
</evidence>
<dbReference type="InterPro" id="IPR026466">
    <property type="entry name" value="Fim_isopep_form_D2_dom"/>
</dbReference>
<feature type="transmembrane region" description="Helical" evidence="5">
    <location>
        <begin position="487"/>
        <end position="515"/>
    </location>
</feature>
<sequence length="523" mass="54791">MLNFTTRGRLQAASALIISTVLVLFVALFGGSSASAQSQPLPTSVPVTITKLSQPGTLGSAATGEPLSALPAGATPIRDVVFDYYLVENTGADGTADIGTIEGQRDAASLTPATATIPGSPTGSFPATSPAGETTATLPRGLYVVQEDPTSVPAGVTAAAPFMLAVPLTNPTNLDEWLDHIYVYPKNSQIDAEKTVENAADLIVGDTVTWTINADIPRVENPAYNGSNARFIAPDYFRIDDTLQADQLVLDPAFNAVSNTGIRVTAGTTSLVEGTDYGITEDSSTSGANTYQILFTQAGREALAAAVNLDPIAKVSVELDTKVLAAEVIDNTASVFPNQNSVTQNEPLVTPAEEVRYGSYNFQKDSSDDALTDLSGAQFRVYSNLDDAEALTNHLEPTTGPTDGLWETDASGQISINGLRHSGFADGESFTEADPRYITYYLVEVQALDGHQLLAAPVPFTVDETTGASTPWTSDETIVNQATTGAFVLPLTGGSGTAMLTIAGILILAVVLFLARRRSASEA</sequence>
<evidence type="ECO:0000313" key="9">
    <source>
        <dbReference type="Proteomes" id="UP000650224"/>
    </source>
</evidence>
<keyword evidence="5" id="KW-0472">Membrane</keyword>
<protein>
    <submittedName>
        <fullName evidence="8">SpaH/EbpB family LPXTG-anchored major pilin</fullName>
    </submittedName>
</protein>
<keyword evidence="5" id="KW-1133">Transmembrane helix</keyword>
<keyword evidence="3" id="KW-0732">Signal</keyword>
<dbReference type="RefSeq" id="WP_191733228.1">
    <property type="nucleotide sequence ID" value="NZ_JACSPR010000004.1"/>
</dbReference>
<evidence type="ECO:0000259" key="6">
    <source>
        <dbReference type="Pfam" id="PF00746"/>
    </source>
</evidence>
<keyword evidence="5" id="KW-0812">Transmembrane</keyword>
<dbReference type="NCBIfam" id="TIGR01167">
    <property type="entry name" value="LPXTG_anchor"/>
    <property type="match status" value="1"/>
</dbReference>
<dbReference type="Gene3D" id="2.60.40.10">
    <property type="entry name" value="Immunoglobulins"/>
    <property type="match status" value="2"/>
</dbReference>
<accession>A0A8I0HJ12</accession>
<keyword evidence="1" id="KW-0134">Cell wall</keyword>
<keyword evidence="2" id="KW-0964">Secreted</keyword>
<dbReference type="InterPro" id="IPR032364">
    <property type="entry name" value="GramPos_pilinD1_N"/>
</dbReference>
<keyword evidence="9" id="KW-1185">Reference proteome</keyword>
<evidence type="ECO:0000256" key="1">
    <source>
        <dbReference type="ARBA" id="ARBA00022512"/>
    </source>
</evidence>
<gene>
    <name evidence="8" type="ORF">H9627_06625</name>
</gene>